<dbReference type="AlphaFoldDB" id="A0AAV7MRX4"/>
<evidence type="ECO:0000313" key="2">
    <source>
        <dbReference type="EMBL" id="KAJ1106506.1"/>
    </source>
</evidence>
<accession>A0AAV7MRX4</accession>
<proteinExistence type="predicted"/>
<dbReference type="Proteomes" id="UP001066276">
    <property type="component" value="Chromosome 9"/>
</dbReference>
<sequence>MDKELTPDGNPDIRVSKNMKMVVGQRTWRVVVEEEETDVGEKKSTAKDVGSTEEDAAESVLPRGEEETINPSAWTPKKRYRKDKETPRSSISATSLEGRGFSRYGPA</sequence>
<dbReference type="EMBL" id="JANPWB010000013">
    <property type="protein sequence ID" value="KAJ1106506.1"/>
    <property type="molecule type" value="Genomic_DNA"/>
</dbReference>
<evidence type="ECO:0000256" key="1">
    <source>
        <dbReference type="SAM" id="MobiDB-lite"/>
    </source>
</evidence>
<comment type="caution">
    <text evidence="2">The sequence shown here is derived from an EMBL/GenBank/DDBJ whole genome shotgun (WGS) entry which is preliminary data.</text>
</comment>
<name>A0AAV7MRX4_PLEWA</name>
<keyword evidence="3" id="KW-1185">Reference proteome</keyword>
<organism evidence="2 3">
    <name type="scientific">Pleurodeles waltl</name>
    <name type="common">Iberian ribbed newt</name>
    <dbReference type="NCBI Taxonomy" id="8319"/>
    <lineage>
        <taxon>Eukaryota</taxon>
        <taxon>Metazoa</taxon>
        <taxon>Chordata</taxon>
        <taxon>Craniata</taxon>
        <taxon>Vertebrata</taxon>
        <taxon>Euteleostomi</taxon>
        <taxon>Amphibia</taxon>
        <taxon>Batrachia</taxon>
        <taxon>Caudata</taxon>
        <taxon>Salamandroidea</taxon>
        <taxon>Salamandridae</taxon>
        <taxon>Pleurodelinae</taxon>
        <taxon>Pleurodeles</taxon>
    </lineage>
</organism>
<evidence type="ECO:0000313" key="3">
    <source>
        <dbReference type="Proteomes" id="UP001066276"/>
    </source>
</evidence>
<gene>
    <name evidence="2" type="ORF">NDU88_003907</name>
</gene>
<feature type="region of interest" description="Disordered" evidence="1">
    <location>
        <begin position="34"/>
        <end position="107"/>
    </location>
</feature>
<protein>
    <submittedName>
        <fullName evidence="2">Uncharacterized protein</fullName>
    </submittedName>
</protein>
<reference evidence="2" key="1">
    <citation type="journal article" date="2022" name="bioRxiv">
        <title>Sequencing and chromosome-scale assembly of the giantPleurodeles waltlgenome.</title>
        <authorList>
            <person name="Brown T."/>
            <person name="Elewa A."/>
            <person name="Iarovenko S."/>
            <person name="Subramanian E."/>
            <person name="Araus A.J."/>
            <person name="Petzold A."/>
            <person name="Susuki M."/>
            <person name="Suzuki K.-i.T."/>
            <person name="Hayashi T."/>
            <person name="Toyoda A."/>
            <person name="Oliveira C."/>
            <person name="Osipova E."/>
            <person name="Leigh N.D."/>
            <person name="Simon A."/>
            <person name="Yun M.H."/>
        </authorList>
    </citation>
    <scope>NUCLEOTIDE SEQUENCE</scope>
    <source>
        <strain evidence="2">20211129_DDA</strain>
        <tissue evidence="2">Liver</tissue>
    </source>
</reference>